<proteinExistence type="predicted"/>
<comment type="caution">
    <text evidence="1">The sequence shown here is derived from an EMBL/GenBank/DDBJ whole genome shotgun (WGS) entry which is preliminary data.</text>
</comment>
<dbReference type="AlphaFoldDB" id="A0A445L013"/>
<sequence length="144" mass="15601">MCLFLNLSIPLVHQLHKDCVLTEQALPADLVKRTLELKQSLLCQWKQNYSSITPSSPSNMTPAPLPFLLATPSIDCTHSLLPSDVTGEGISAAKSASTCSLISPLVSYDISNSDNSIDQPTILPAKSNFLNTCLIDNSDLTTIW</sequence>
<evidence type="ECO:0000313" key="2">
    <source>
        <dbReference type="Proteomes" id="UP000289340"/>
    </source>
</evidence>
<dbReference type="Proteomes" id="UP000289340">
    <property type="component" value="Chromosome 4"/>
</dbReference>
<protein>
    <submittedName>
        <fullName evidence="1">Uncharacterized protein</fullName>
    </submittedName>
</protein>
<evidence type="ECO:0000313" key="1">
    <source>
        <dbReference type="EMBL" id="RZC16461.1"/>
    </source>
</evidence>
<keyword evidence="2" id="KW-1185">Reference proteome</keyword>
<accession>A0A445L013</accession>
<dbReference type="EMBL" id="QZWG01000004">
    <property type="protein sequence ID" value="RZC16461.1"/>
    <property type="molecule type" value="Genomic_DNA"/>
</dbReference>
<gene>
    <name evidence="1" type="ORF">D0Y65_009650</name>
</gene>
<organism evidence="1 2">
    <name type="scientific">Glycine soja</name>
    <name type="common">Wild soybean</name>
    <dbReference type="NCBI Taxonomy" id="3848"/>
    <lineage>
        <taxon>Eukaryota</taxon>
        <taxon>Viridiplantae</taxon>
        <taxon>Streptophyta</taxon>
        <taxon>Embryophyta</taxon>
        <taxon>Tracheophyta</taxon>
        <taxon>Spermatophyta</taxon>
        <taxon>Magnoliopsida</taxon>
        <taxon>eudicotyledons</taxon>
        <taxon>Gunneridae</taxon>
        <taxon>Pentapetalae</taxon>
        <taxon>rosids</taxon>
        <taxon>fabids</taxon>
        <taxon>Fabales</taxon>
        <taxon>Fabaceae</taxon>
        <taxon>Papilionoideae</taxon>
        <taxon>50 kb inversion clade</taxon>
        <taxon>NPAAA clade</taxon>
        <taxon>indigoferoid/millettioid clade</taxon>
        <taxon>Phaseoleae</taxon>
        <taxon>Glycine</taxon>
        <taxon>Glycine subgen. Soja</taxon>
    </lineage>
</organism>
<name>A0A445L013_GLYSO</name>
<reference evidence="1 2" key="1">
    <citation type="submission" date="2018-09" db="EMBL/GenBank/DDBJ databases">
        <title>A high-quality reference genome of wild soybean provides a powerful tool to mine soybean genomes.</title>
        <authorList>
            <person name="Xie M."/>
            <person name="Chung C.Y.L."/>
            <person name="Li M.-W."/>
            <person name="Wong F.-L."/>
            <person name="Chan T.-F."/>
            <person name="Lam H.-M."/>
        </authorList>
    </citation>
    <scope>NUCLEOTIDE SEQUENCE [LARGE SCALE GENOMIC DNA]</scope>
    <source>
        <strain evidence="2">cv. W05</strain>
        <tissue evidence="1">Hypocotyl of etiolated seedlings</tissue>
    </source>
</reference>